<dbReference type="AlphaFoldDB" id="A0A1B2DRS0"/>
<gene>
    <name evidence="1" type="ORF">BBD42_30865</name>
</gene>
<sequence>MEQQNIDLIMGIGPTVQFAADVSKTIRVGTIKQIKEVAAIYNSGIYRIKPAVSVAKEEESETMVSNWVEILNMICIDGFTREEFDNSIPELMESAVDRFLYGQ</sequence>
<proteinExistence type="predicted"/>
<accession>A0A1B2DRS0</accession>
<protein>
    <submittedName>
        <fullName evidence="1">Uncharacterized protein</fullName>
    </submittedName>
</protein>
<dbReference type="EMBL" id="CP016808">
    <property type="protein sequence ID" value="ANY70409.1"/>
    <property type="molecule type" value="Genomic_DNA"/>
</dbReference>
<evidence type="ECO:0000313" key="1">
    <source>
        <dbReference type="EMBL" id="ANY70409.1"/>
    </source>
</evidence>
<organism evidence="1">
    <name type="scientific">Paenibacillus sp. BIHB 4019</name>
    <dbReference type="NCBI Taxonomy" id="1870819"/>
    <lineage>
        <taxon>Bacteria</taxon>
        <taxon>Bacillati</taxon>
        <taxon>Bacillota</taxon>
        <taxon>Bacilli</taxon>
        <taxon>Bacillales</taxon>
        <taxon>Paenibacillaceae</taxon>
        <taxon>Paenibacillus</taxon>
    </lineage>
</organism>
<name>A0A1B2DRS0_9BACL</name>
<dbReference type="RefSeq" id="WP_099521320.1">
    <property type="nucleotide sequence ID" value="NZ_CP016808.1"/>
</dbReference>
<reference evidence="1" key="1">
    <citation type="submission" date="2016-08" db="EMBL/GenBank/DDBJ databases">
        <title>Complete Genome Seqeunce of Paenibacillus sp. BIHB 4019 from tea rhizoplane.</title>
        <authorList>
            <person name="Thakur R."/>
            <person name="Swarnkar M.K."/>
            <person name="Gulati A."/>
        </authorList>
    </citation>
    <scope>NUCLEOTIDE SEQUENCE [LARGE SCALE GENOMIC DNA]</scope>
    <source>
        <strain evidence="1">BIHB4019</strain>
    </source>
</reference>